<name>A0ABU3BA48_9GAMM</name>
<dbReference type="Pfam" id="PF13305">
    <property type="entry name" value="TetR_C_33"/>
    <property type="match status" value="1"/>
</dbReference>
<dbReference type="InterPro" id="IPR025996">
    <property type="entry name" value="MT1864/Rv1816-like_C"/>
</dbReference>
<dbReference type="InterPro" id="IPR036271">
    <property type="entry name" value="Tet_transcr_reg_TetR-rel_C_sf"/>
</dbReference>
<keyword evidence="2 4" id="KW-0238">DNA-binding</keyword>
<feature type="DNA-binding region" description="H-T-H motif" evidence="4">
    <location>
        <begin position="37"/>
        <end position="56"/>
    </location>
</feature>
<dbReference type="PANTHER" id="PTHR30055:SF220">
    <property type="entry name" value="TETR-FAMILY REGULATORY PROTEIN"/>
    <property type="match status" value="1"/>
</dbReference>
<dbReference type="Pfam" id="PF00440">
    <property type="entry name" value="TetR_N"/>
    <property type="match status" value="1"/>
</dbReference>
<reference evidence="6 7" key="1">
    <citation type="submission" date="2023-09" db="EMBL/GenBank/DDBJ databases">
        <authorList>
            <person name="Rey-Velasco X."/>
        </authorList>
    </citation>
    <scope>NUCLEOTIDE SEQUENCE [LARGE SCALE GENOMIC DNA]</scope>
    <source>
        <strain evidence="6 7">P385</strain>
    </source>
</reference>
<evidence type="ECO:0000259" key="5">
    <source>
        <dbReference type="PROSITE" id="PS50977"/>
    </source>
</evidence>
<dbReference type="InterPro" id="IPR009057">
    <property type="entry name" value="Homeodomain-like_sf"/>
</dbReference>
<dbReference type="RefSeq" id="WP_311659234.1">
    <property type="nucleotide sequence ID" value="NZ_JAVRHY010000009.1"/>
</dbReference>
<dbReference type="Gene3D" id="1.10.357.10">
    <property type="entry name" value="Tetracycline Repressor, domain 2"/>
    <property type="match status" value="1"/>
</dbReference>
<evidence type="ECO:0000256" key="2">
    <source>
        <dbReference type="ARBA" id="ARBA00023125"/>
    </source>
</evidence>
<protein>
    <submittedName>
        <fullName evidence="6">TetR/AcrR family transcriptional regulator</fullName>
    </submittedName>
</protein>
<sequence length="219" mass="23322">MTAAATDSRPYHHGDLQNACVRAALELLEAEGLEAVTLRGVAERAGVSRSAPYRHFSDKRALLAAAAEQGFKLLAKTIQRANQAAGTDPANRLLAGCRAYARFGATHPCLYRLMFAGDFCEGPLFDAEKPPEESEFPSLAVAGDAAYDVLIGELTDAQAAGAVRPRDPKSQALVVWAAIHGLMSLYLDNRTGYAGHETAELETVVEGVLQTLLEGLRAG</sequence>
<keyword evidence="3" id="KW-0804">Transcription</keyword>
<dbReference type="SUPFAM" id="SSF46689">
    <property type="entry name" value="Homeodomain-like"/>
    <property type="match status" value="1"/>
</dbReference>
<proteinExistence type="predicted"/>
<dbReference type="Proteomes" id="UP001259982">
    <property type="component" value="Unassembled WGS sequence"/>
</dbReference>
<evidence type="ECO:0000256" key="1">
    <source>
        <dbReference type="ARBA" id="ARBA00023015"/>
    </source>
</evidence>
<evidence type="ECO:0000313" key="7">
    <source>
        <dbReference type="Proteomes" id="UP001259982"/>
    </source>
</evidence>
<keyword evidence="7" id="KW-1185">Reference proteome</keyword>
<gene>
    <name evidence="6" type="ORF">RM531_10780</name>
</gene>
<dbReference type="PANTHER" id="PTHR30055">
    <property type="entry name" value="HTH-TYPE TRANSCRIPTIONAL REGULATOR RUTR"/>
    <property type="match status" value="1"/>
</dbReference>
<evidence type="ECO:0000256" key="4">
    <source>
        <dbReference type="PROSITE-ProRule" id="PRU00335"/>
    </source>
</evidence>
<evidence type="ECO:0000256" key="3">
    <source>
        <dbReference type="ARBA" id="ARBA00023163"/>
    </source>
</evidence>
<comment type="caution">
    <text evidence="6">The sequence shown here is derived from an EMBL/GenBank/DDBJ whole genome shotgun (WGS) entry which is preliminary data.</text>
</comment>
<accession>A0ABU3BA48</accession>
<organism evidence="6 7">
    <name type="scientific">Spectribacter acetivorans</name>
    <dbReference type="NCBI Taxonomy" id="3075603"/>
    <lineage>
        <taxon>Bacteria</taxon>
        <taxon>Pseudomonadati</taxon>
        <taxon>Pseudomonadota</taxon>
        <taxon>Gammaproteobacteria</taxon>
        <taxon>Salinisphaerales</taxon>
        <taxon>Salinisphaeraceae</taxon>
        <taxon>Spectribacter</taxon>
    </lineage>
</organism>
<dbReference type="InterPro" id="IPR001647">
    <property type="entry name" value="HTH_TetR"/>
</dbReference>
<evidence type="ECO:0000313" key="6">
    <source>
        <dbReference type="EMBL" id="MDT0618960.1"/>
    </source>
</evidence>
<dbReference type="PRINTS" id="PR00455">
    <property type="entry name" value="HTHTETR"/>
</dbReference>
<dbReference type="SUPFAM" id="SSF48498">
    <property type="entry name" value="Tetracyclin repressor-like, C-terminal domain"/>
    <property type="match status" value="1"/>
</dbReference>
<dbReference type="PROSITE" id="PS50977">
    <property type="entry name" value="HTH_TETR_2"/>
    <property type="match status" value="1"/>
</dbReference>
<dbReference type="EMBL" id="JAVRHY010000009">
    <property type="protein sequence ID" value="MDT0618960.1"/>
    <property type="molecule type" value="Genomic_DNA"/>
</dbReference>
<feature type="domain" description="HTH tetR-type" evidence="5">
    <location>
        <begin position="14"/>
        <end position="74"/>
    </location>
</feature>
<dbReference type="InterPro" id="IPR050109">
    <property type="entry name" value="HTH-type_TetR-like_transc_reg"/>
</dbReference>
<keyword evidence="1" id="KW-0805">Transcription regulation</keyword>